<feature type="transmembrane region" description="Helical" evidence="9">
    <location>
        <begin position="202"/>
        <end position="225"/>
    </location>
</feature>
<keyword evidence="9" id="KW-0472">Membrane</keyword>
<feature type="transmembrane region" description="Helical" evidence="9">
    <location>
        <begin position="343"/>
        <end position="363"/>
    </location>
</feature>
<reference evidence="12 13" key="1">
    <citation type="submission" date="2024-05" db="EMBL/GenBank/DDBJ databases">
        <authorList>
            <person name="Zhao H."/>
            <person name="Xu Y."/>
            <person name="Lin S."/>
            <person name="Spain J.C."/>
            <person name="Zhou N.-Y."/>
        </authorList>
    </citation>
    <scope>NUCLEOTIDE SEQUENCE [LARGE SCALE GENOMIC DNA]</scope>
    <source>
        <strain evidence="12 13">NEAU-NG30</strain>
    </source>
</reference>
<evidence type="ECO:0000259" key="10">
    <source>
        <dbReference type="Pfam" id="PF02518"/>
    </source>
</evidence>
<feature type="domain" description="Signal transduction histidine kinase subgroup 3 dimerisation and phosphoacceptor" evidence="11">
    <location>
        <begin position="385"/>
        <end position="449"/>
    </location>
</feature>
<dbReference type="Proteomes" id="UP001440984">
    <property type="component" value="Unassembled WGS sequence"/>
</dbReference>
<keyword evidence="7" id="KW-0067">ATP-binding</keyword>
<feature type="transmembrane region" description="Helical" evidence="9">
    <location>
        <begin position="103"/>
        <end position="122"/>
    </location>
</feature>
<comment type="caution">
    <text evidence="12">The sequence shown here is derived from an EMBL/GenBank/DDBJ whole genome shotgun (WGS) entry which is preliminary data.</text>
</comment>
<dbReference type="CDD" id="cd16917">
    <property type="entry name" value="HATPase_UhpB-NarQ-NarX-like"/>
    <property type="match status" value="1"/>
</dbReference>
<dbReference type="RefSeq" id="WP_348949580.1">
    <property type="nucleotide sequence ID" value="NZ_JBDZYD010000003.1"/>
</dbReference>
<organism evidence="12 13">
    <name type="scientific">Amycolatopsis melonis</name>
    <dbReference type="NCBI Taxonomy" id="3156488"/>
    <lineage>
        <taxon>Bacteria</taxon>
        <taxon>Bacillati</taxon>
        <taxon>Actinomycetota</taxon>
        <taxon>Actinomycetes</taxon>
        <taxon>Pseudonocardiales</taxon>
        <taxon>Pseudonocardiaceae</taxon>
        <taxon>Amycolatopsis</taxon>
    </lineage>
</organism>
<dbReference type="EMBL" id="JBDZYD010000003">
    <property type="protein sequence ID" value="MEQ0559494.1"/>
    <property type="molecule type" value="Genomic_DNA"/>
</dbReference>
<feature type="transmembrane region" description="Helical" evidence="9">
    <location>
        <begin position="162"/>
        <end position="181"/>
    </location>
</feature>
<evidence type="ECO:0000256" key="8">
    <source>
        <dbReference type="ARBA" id="ARBA00023012"/>
    </source>
</evidence>
<evidence type="ECO:0000256" key="2">
    <source>
        <dbReference type="ARBA" id="ARBA00012438"/>
    </source>
</evidence>
<dbReference type="InterPro" id="IPR011712">
    <property type="entry name" value="Sig_transdc_His_kin_sub3_dim/P"/>
</dbReference>
<keyword evidence="3" id="KW-0597">Phosphoprotein</keyword>
<feature type="domain" description="Histidine kinase/HSP90-like ATPase" evidence="10">
    <location>
        <begin position="502"/>
        <end position="590"/>
    </location>
</feature>
<feature type="transmembrane region" description="Helical" evidence="9">
    <location>
        <begin position="21"/>
        <end position="44"/>
    </location>
</feature>
<keyword evidence="9" id="KW-0812">Transmembrane</keyword>
<dbReference type="GO" id="GO:0016301">
    <property type="term" value="F:kinase activity"/>
    <property type="evidence" value="ECO:0007669"/>
    <property type="project" value="UniProtKB-KW"/>
</dbReference>
<dbReference type="EC" id="2.7.13.3" evidence="2"/>
<protein>
    <recommendedName>
        <fullName evidence="2">histidine kinase</fullName>
        <ecNumber evidence="2">2.7.13.3</ecNumber>
    </recommendedName>
</protein>
<evidence type="ECO:0000256" key="5">
    <source>
        <dbReference type="ARBA" id="ARBA00022741"/>
    </source>
</evidence>
<dbReference type="PANTHER" id="PTHR24421:SF10">
    <property type="entry name" value="NITRATE_NITRITE SENSOR PROTEIN NARQ"/>
    <property type="match status" value="1"/>
</dbReference>
<feature type="transmembrane region" description="Helical" evidence="9">
    <location>
        <begin position="231"/>
        <end position="248"/>
    </location>
</feature>
<evidence type="ECO:0000256" key="7">
    <source>
        <dbReference type="ARBA" id="ARBA00022840"/>
    </source>
</evidence>
<gene>
    <name evidence="12" type="ORF">ABJI51_10470</name>
</gene>
<comment type="catalytic activity">
    <reaction evidence="1">
        <text>ATP + protein L-histidine = ADP + protein N-phospho-L-histidine.</text>
        <dbReference type="EC" id="2.7.13.3"/>
    </reaction>
</comment>
<keyword evidence="9" id="KW-1133">Transmembrane helix</keyword>
<feature type="transmembrane region" description="Helical" evidence="9">
    <location>
        <begin position="50"/>
        <end position="70"/>
    </location>
</feature>
<evidence type="ECO:0000313" key="12">
    <source>
        <dbReference type="EMBL" id="MEQ0559494.1"/>
    </source>
</evidence>
<dbReference type="Pfam" id="PF07730">
    <property type="entry name" value="HisKA_3"/>
    <property type="match status" value="1"/>
</dbReference>
<keyword evidence="8" id="KW-0902">Two-component regulatory system</keyword>
<feature type="transmembrane region" description="Helical" evidence="9">
    <location>
        <begin position="314"/>
        <end position="331"/>
    </location>
</feature>
<feature type="transmembrane region" description="Helical" evidence="9">
    <location>
        <begin position="77"/>
        <end position="97"/>
    </location>
</feature>
<feature type="transmembrane region" description="Helical" evidence="9">
    <location>
        <begin position="255"/>
        <end position="273"/>
    </location>
</feature>
<keyword evidence="4" id="KW-0808">Transferase</keyword>
<evidence type="ECO:0000256" key="9">
    <source>
        <dbReference type="SAM" id="Phobius"/>
    </source>
</evidence>
<evidence type="ECO:0000259" key="11">
    <source>
        <dbReference type="Pfam" id="PF07730"/>
    </source>
</evidence>
<feature type="transmembrane region" description="Helical" evidence="9">
    <location>
        <begin position="285"/>
        <end position="302"/>
    </location>
</feature>
<dbReference type="Gene3D" id="3.30.565.10">
    <property type="entry name" value="Histidine kinase-like ATPase, C-terminal domain"/>
    <property type="match status" value="1"/>
</dbReference>
<dbReference type="PANTHER" id="PTHR24421">
    <property type="entry name" value="NITRATE/NITRITE SENSOR PROTEIN NARX-RELATED"/>
    <property type="match status" value="1"/>
</dbReference>
<evidence type="ECO:0000256" key="1">
    <source>
        <dbReference type="ARBA" id="ARBA00000085"/>
    </source>
</evidence>
<dbReference type="Pfam" id="PF02518">
    <property type="entry name" value="HATPase_c"/>
    <property type="match status" value="1"/>
</dbReference>
<name>A0ABV0LC39_9PSEU</name>
<keyword evidence="6 12" id="KW-0418">Kinase</keyword>
<dbReference type="InterPro" id="IPR003594">
    <property type="entry name" value="HATPase_dom"/>
</dbReference>
<keyword evidence="5" id="KW-0547">Nucleotide-binding</keyword>
<keyword evidence="13" id="KW-1185">Reference proteome</keyword>
<proteinExistence type="predicted"/>
<feature type="transmembrane region" description="Helical" evidence="9">
    <location>
        <begin position="129"/>
        <end position="150"/>
    </location>
</feature>
<evidence type="ECO:0000256" key="4">
    <source>
        <dbReference type="ARBA" id="ARBA00022679"/>
    </source>
</evidence>
<evidence type="ECO:0000313" key="13">
    <source>
        <dbReference type="Proteomes" id="UP001440984"/>
    </source>
</evidence>
<dbReference type="InterPro" id="IPR050482">
    <property type="entry name" value="Sensor_HK_TwoCompSys"/>
</dbReference>
<evidence type="ECO:0000256" key="3">
    <source>
        <dbReference type="ARBA" id="ARBA00022553"/>
    </source>
</evidence>
<dbReference type="SUPFAM" id="SSF55874">
    <property type="entry name" value="ATPase domain of HSP90 chaperone/DNA topoisomerase II/histidine kinase"/>
    <property type="match status" value="1"/>
</dbReference>
<dbReference type="InterPro" id="IPR036890">
    <property type="entry name" value="HATPase_C_sf"/>
</dbReference>
<sequence>MPAAPPANKLYARTVALVRRIGVPSAVLLAALLFDLVVTTQAALDDAGPRFVDFGLLPGIFAMVGCGFWAQRRAAVAGAAGAGVLVFSTLFIHALSLPAYSSVLPKVAISEVVAGVLLVYYVTRRARAGVAFCVVAALVTGGLVAVFGRYRGVNDIDSGTGSQALLFGLLLLVGALAPAIAGRDRSPRAVPRTQRLRWINELAMGQWPLIGLLAFAMLFEFGYTYATNARSFPILFCSIVAAVLAVLSPRRPADALLALAGIMLLSAVVKPFLHLRYSDYPMPGGVPAVQVVAAMGTVVNLVRAQGVSRSWSRIAAVSGVVALAAILNSSYRGSPQTDAQTLTLLAFTATILLGISITVGLMLRSRDAQRSQAVRSAVSDAQTAERMALARELHDVVAHHVTGIVVQAQAARLMAEQKPEVAVEAMARIENAGVEALAAMRRLVRSMRGDAPAGSSEFSEQATTDLGADLRKLVESANHGVPTSMHLDLPPDLPHEVGRSALRLVQESLTNVGKHAADATGAFVLAEVTGGELHLRVTDDGRQTAHRPAGGSGGYGLVGMRERVALLKGRLSAGRGPDGGWRVEAWLPLATGEDMEGDE</sequence>
<evidence type="ECO:0000256" key="6">
    <source>
        <dbReference type="ARBA" id="ARBA00022777"/>
    </source>
</evidence>
<dbReference type="Gene3D" id="1.20.5.1930">
    <property type="match status" value="1"/>
</dbReference>
<accession>A0ABV0LC39</accession>